<evidence type="ECO:0000313" key="9">
    <source>
        <dbReference type="Proteomes" id="UP000239899"/>
    </source>
</evidence>
<feature type="transmembrane region" description="Helical" evidence="6">
    <location>
        <begin position="156"/>
        <end position="177"/>
    </location>
</feature>
<comment type="caution">
    <text evidence="8">The sequence shown here is derived from an EMBL/GenBank/DDBJ whole genome shotgun (WGS) entry which is preliminary data.</text>
</comment>
<accession>A0A2P6TP84</accession>
<dbReference type="GO" id="GO:0016020">
    <property type="term" value="C:membrane"/>
    <property type="evidence" value="ECO:0007669"/>
    <property type="project" value="UniProtKB-SubCell"/>
</dbReference>
<gene>
    <name evidence="8" type="ORF">C2E21_5386</name>
</gene>
<feature type="transmembrane region" description="Helical" evidence="6">
    <location>
        <begin position="271"/>
        <end position="293"/>
    </location>
</feature>
<feature type="transmembrane region" description="Helical" evidence="6">
    <location>
        <begin position="38"/>
        <end position="60"/>
    </location>
</feature>
<evidence type="ECO:0000313" key="8">
    <source>
        <dbReference type="EMBL" id="PRW51119.1"/>
    </source>
</evidence>
<dbReference type="AlphaFoldDB" id="A0A2P6TP84"/>
<evidence type="ECO:0000256" key="3">
    <source>
        <dbReference type="ARBA" id="ARBA00022989"/>
    </source>
</evidence>
<evidence type="ECO:0000259" key="7">
    <source>
        <dbReference type="Pfam" id="PF09335"/>
    </source>
</evidence>
<reference evidence="8 9" key="1">
    <citation type="journal article" date="2018" name="Plant J.">
        <title>Genome sequences of Chlorella sorokiniana UTEX 1602 and Micractinium conductrix SAG 241.80: implications to maltose excretion by a green alga.</title>
        <authorList>
            <person name="Arriola M.B."/>
            <person name="Velmurugan N."/>
            <person name="Zhang Y."/>
            <person name="Plunkett M.H."/>
            <person name="Hondzo H."/>
            <person name="Barney B.M."/>
        </authorList>
    </citation>
    <scope>NUCLEOTIDE SEQUENCE [LARGE SCALE GENOMIC DNA]</scope>
    <source>
        <strain evidence="9">UTEX 1602</strain>
    </source>
</reference>
<dbReference type="OrthoDB" id="3364966at2759"/>
<dbReference type="EMBL" id="LHPG02000010">
    <property type="protein sequence ID" value="PRW51119.1"/>
    <property type="molecule type" value="Genomic_DNA"/>
</dbReference>
<dbReference type="Pfam" id="PF09335">
    <property type="entry name" value="VTT_dom"/>
    <property type="match status" value="1"/>
</dbReference>
<evidence type="ECO:0000256" key="1">
    <source>
        <dbReference type="ARBA" id="ARBA00004141"/>
    </source>
</evidence>
<name>A0A2P6TP84_CHLSO</name>
<comment type="subcellular location">
    <subcellularLocation>
        <location evidence="1">Membrane</location>
        <topology evidence="1">Multi-pass membrane protein</topology>
    </subcellularLocation>
</comment>
<keyword evidence="3 6" id="KW-1133">Transmembrane helix</keyword>
<dbReference type="GO" id="GO:0000045">
    <property type="term" value="P:autophagosome assembly"/>
    <property type="evidence" value="ECO:0007669"/>
    <property type="project" value="TreeGrafter"/>
</dbReference>
<evidence type="ECO:0000256" key="6">
    <source>
        <dbReference type="SAM" id="Phobius"/>
    </source>
</evidence>
<dbReference type="STRING" id="3076.A0A2P6TP84"/>
<keyword evidence="9" id="KW-1185">Reference proteome</keyword>
<dbReference type="Proteomes" id="UP000239899">
    <property type="component" value="Unassembled WGS sequence"/>
</dbReference>
<dbReference type="PANTHER" id="PTHR43220">
    <property type="match status" value="1"/>
</dbReference>
<feature type="transmembrane region" description="Helical" evidence="6">
    <location>
        <begin position="120"/>
        <end position="144"/>
    </location>
</feature>
<protein>
    <submittedName>
        <fullName evidence="8">Membrane protein isoform A</fullName>
    </submittedName>
</protein>
<sequence length="395" mass="41081">MAVAVVVDGESNGTQAQEADSKVRRHPTTGAYIRSLAWVRPVLILAALYVAALSLIVLLFSRLPNLEQLAERHGPGSSSGSGAGTAGAGAEQLHLSLAVPHSFDELRAVRRTLELYRQNYAVHVAALLLAAHIFLQTFMIPGSILVNVLAGSMYSLPAATAFAATVDAAGASSNYWLARWLLRDVVAGLFPARVHAFALEMQKHHANLLNYNLFIRTAPIFPSWVINLASPIVGVPFRVFILALVGGHLPINFISVKAGHNLATMQSVSDMYSAGNVLFLVCAGSLALVPILLRRLRRGDRSARGHARPAGRAVQVVSLLPIVAHAGPGGGGSKAAGNGSNGGSGGSIAIVKQQLGAVAGGGGVPKLAVPAVPGLSPMAPKLSPAAKRTEGQHVL</sequence>
<organism evidence="8 9">
    <name type="scientific">Chlorella sorokiniana</name>
    <name type="common">Freshwater green alga</name>
    <dbReference type="NCBI Taxonomy" id="3076"/>
    <lineage>
        <taxon>Eukaryota</taxon>
        <taxon>Viridiplantae</taxon>
        <taxon>Chlorophyta</taxon>
        <taxon>core chlorophytes</taxon>
        <taxon>Trebouxiophyceae</taxon>
        <taxon>Chlorellales</taxon>
        <taxon>Chlorellaceae</taxon>
        <taxon>Chlorella clade</taxon>
        <taxon>Chlorella</taxon>
    </lineage>
</organism>
<dbReference type="PANTHER" id="PTHR43220:SF18">
    <property type="entry name" value="TRANSMEMBRANE PROTEIN 41B"/>
    <property type="match status" value="1"/>
</dbReference>
<dbReference type="InterPro" id="IPR045014">
    <property type="entry name" value="TM41A/B"/>
</dbReference>
<feature type="domain" description="VTT" evidence="7">
    <location>
        <begin position="140"/>
        <end position="260"/>
    </location>
</feature>
<keyword evidence="2 6" id="KW-0812">Transmembrane</keyword>
<keyword evidence="4 6" id="KW-0472">Membrane</keyword>
<evidence type="ECO:0000256" key="5">
    <source>
        <dbReference type="ARBA" id="ARBA00025797"/>
    </source>
</evidence>
<dbReference type="InterPro" id="IPR032816">
    <property type="entry name" value="VTT_dom"/>
</dbReference>
<comment type="similarity">
    <text evidence="5">Belongs to the TMEM41 family.</text>
</comment>
<feature type="transmembrane region" description="Helical" evidence="6">
    <location>
        <begin position="224"/>
        <end position="251"/>
    </location>
</feature>
<proteinExistence type="inferred from homology"/>
<evidence type="ECO:0000256" key="4">
    <source>
        <dbReference type="ARBA" id="ARBA00023136"/>
    </source>
</evidence>
<evidence type="ECO:0000256" key="2">
    <source>
        <dbReference type="ARBA" id="ARBA00022692"/>
    </source>
</evidence>